<keyword evidence="2" id="KW-0472">Membrane</keyword>
<evidence type="ECO:0000256" key="1">
    <source>
        <dbReference type="SAM" id="MobiDB-lite"/>
    </source>
</evidence>
<dbReference type="EMBL" id="VULY01000018">
    <property type="protein sequence ID" value="MSR93958.1"/>
    <property type="molecule type" value="Genomic_DNA"/>
</dbReference>
<keyword evidence="4" id="KW-1185">Reference proteome</keyword>
<feature type="transmembrane region" description="Helical" evidence="2">
    <location>
        <begin position="90"/>
        <end position="113"/>
    </location>
</feature>
<evidence type="ECO:0000313" key="3">
    <source>
        <dbReference type="EMBL" id="MSR93958.1"/>
    </source>
</evidence>
<feature type="transmembrane region" description="Helical" evidence="2">
    <location>
        <begin position="333"/>
        <end position="356"/>
    </location>
</feature>
<organism evidence="3 4">
    <name type="scientific">Suipraeoptans intestinalis</name>
    <dbReference type="NCBI Taxonomy" id="2606628"/>
    <lineage>
        <taxon>Bacteria</taxon>
        <taxon>Bacillati</taxon>
        <taxon>Bacillota</taxon>
        <taxon>Clostridia</taxon>
        <taxon>Lachnospirales</taxon>
        <taxon>Lachnospiraceae</taxon>
        <taxon>Suipraeoptans</taxon>
    </lineage>
</organism>
<keyword evidence="2" id="KW-0812">Transmembrane</keyword>
<dbReference type="AlphaFoldDB" id="A0A6N7USU3"/>
<keyword evidence="2" id="KW-1133">Transmembrane helix</keyword>
<dbReference type="Proteomes" id="UP000434409">
    <property type="component" value="Unassembled WGS sequence"/>
</dbReference>
<feature type="transmembrane region" description="Helical" evidence="2">
    <location>
        <begin position="142"/>
        <end position="165"/>
    </location>
</feature>
<dbReference type="RefSeq" id="WP_154477224.1">
    <property type="nucleotide sequence ID" value="NZ_VULY01000018.1"/>
</dbReference>
<protein>
    <submittedName>
        <fullName evidence="3">Uncharacterized protein</fullName>
    </submittedName>
</protein>
<feature type="region of interest" description="Disordered" evidence="1">
    <location>
        <begin position="606"/>
        <end position="656"/>
    </location>
</feature>
<dbReference type="NCBIfam" id="NF046089">
    <property type="entry name" value="CD3337_EF1877"/>
    <property type="match status" value="1"/>
</dbReference>
<feature type="compositionally biased region" description="Polar residues" evidence="1">
    <location>
        <begin position="613"/>
        <end position="628"/>
    </location>
</feature>
<feature type="region of interest" description="Disordered" evidence="1">
    <location>
        <begin position="505"/>
        <end position="538"/>
    </location>
</feature>
<feature type="transmembrane region" description="Helical" evidence="2">
    <location>
        <begin position="425"/>
        <end position="444"/>
    </location>
</feature>
<comment type="caution">
    <text evidence="3">The sequence shown here is derived from an EMBL/GenBank/DDBJ whole genome shotgun (WGS) entry which is preliminary data.</text>
</comment>
<feature type="transmembrane region" description="Helical" evidence="2">
    <location>
        <begin position="177"/>
        <end position="196"/>
    </location>
</feature>
<accession>A0A6N7USU3</accession>
<proteinExistence type="predicted"/>
<feature type="region of interest" description="Disordered" evidence="1">
    <location>
        <begin position="560"/>
        <end position="590"/>
    </location>
</feature>
<gene>
    <name evidence="3" type="ORF">FYJ34_06745</name>
</gene>
<sequence>MRSIGGGLRKGVKRWRKISRGKKVAMFVTLFILCLVLFGRITYAQGLFPDKQELESVYRFLQYPMDNYSLDYSFEGEKGFASSLKAVAGAFYGLANILWFFSVGVCKLGIYLLDMGLRFDVVERSLDVVSGSLEDLFGIHRYGLFGGVFGNLFRFSVLALGVYVAFIGIAERKYTEVWKRIGMFMLVLIISIGFAGNSKKYLSAVNDGVNEVTQAISSVSSSLLSPETETEEIHDSGGSVARELDEKKTNLATATMCELLFDVQVRKPWLCLEFGTADEAEIEKRYGEGIIKEIESRSFGSKKREEKVKEIIEVDVEEDRLAYMTENGNNSRIGGIFFILISNIVIACFVGFFSILMILGQVMFLICAFLLPFAFFIALLPEKEHILKKSLLHTVMYLLIKIGLVVLLTVLFCVVGLIYKVSLELNVPVIVMQIVIACVFYYVFKNVDSLLRLVGISEGVRDIKGIRQSLREPEEKMKKIFVGAGGALGGYTLGKLQYAKESLTEEGRNRHVQDKKEDITNRVRNQVEKGRKEKENDVLMDSYAKEGVLDQRTRLKYEKLKEKGQNRYKRDSKEQGSYRQEDGFDEKTRKEDGLEYQGTWRKSMSELQKESGFENSGYTDQKSYQSSYREGEWDGSSEAFHRRRGKEQGREDVQTASWREESFREVFMEKEPVTFSGEEMQSKEKPAFFQSKAQNFKEWLRKREEPK</sequence>
<feature type="compositionally biased region" description="Basic and acidic residues" evidence="1">
    <location>
        <begin position="646"/>
        <end position="656"/>
    </location>
</feature>
<reference evidence="3 4" key="1">
    <citation type="submission" date="2019-08" db="EMBL/GenBank/DDBJ databases">
        <title>In-depth cultivation of the pig gut microbiome towards novel bacterial diversity and tailored functional studies.</title>
        <authorList>
            <person name="Wylensek D."/>
            <person name="Hitch T.C.A."/>
            <person name="Clavel T."/>
        </authorList>
    </citation>
    <scope>NUCLEOTIDE SEQUENCE [LARGE SCALE GENOMIC DNA]</scope>
    <source>
        <strain evidence="3 4">68-1-5</strain>
    </source>
</reference>
<feature type="transmembrane region" description="Helical" evidence="2">
    <location>
        <begin position="362"/>
        <end position="380"/>
    </location>
</feature>
<dbReference type="InterPro" id="IPR058112">
    <property type="entry name" value="CD3337_EF1877-like"/>
</dbReference>
<evidence type="ECO:0000313" key="4">
    <source>
        <dbReference type="Proteomes" id="UP000434409"/>
    </source>
</evidence>
<evidence type="ECO:0000256" key="2">
    <source>
        <dbReference type="SAM" id="Phobius"/>
    </source>
</evidence>
<name>A0A6N7USU3_9FIRM</name>
<feature type="transmembrane region" description="Helical" evidence="2">
    <location>
        <begin position="392"/>
        <end position="419"/>
    </location>
</feature>